<dbReference type="Proteomes" id="UP001107558">
    <property type="component" value="Chromosome 2"/>
</dbReference>
<comment type="caution">
    <text evidence="2">The sequence shown here is derived from an EMBL/GenBank/DDBJ whole genome shotgun (WGS) entry which is preliminary data.</text>
</comment>
<keyword evidence="3" id="KW-1185">Reference proteome</keyword>
<protein>
    <submittedName>
        <fullName evidence="2">Uncharacterized protein</fullName>
    </submittedName>
</protein>
<evidence type="ECO:0000313" key="3">
    <source>
        <dbReference type="Proteomes" id="UP001107558"/>
    </source>
</evidence>
<dbReference type="OrthoDB" id="4788989at2759"/>
<proteinExistence type="predicted"/>
<evidence type="ECO:0000256" key="1">
    <source>
        <dbReference type="SAM" id="MobiDB-lite"/>
    </source>
</evidence>
<feature type="compositionally biased region" description="Basic and acidic residues" evidence="1">
    <location>
        <begin position="285"/>
        <end position="294"/>
    </location>
</feature>
<evidence type="ECO:0000313" key="2">
    <source>
        <dbReference type="EMBL" id="KAG5677792.1"/>
    </source>
</evidence>
<name>A0A9J6C7G0_POLVA</name>
<accession>A0A9J6C7G0</accession>
<sequence length="384" mass="44666">MAKIVCLQCFNELSRYDKIFSCSKKHNFCAPCGKSMHLQCECYESLHLLTIKNSIEEEVQVKEKISNNVECLGNLLKIWECNWCGTKSDFPEHFIRCHNHIEIFSQFQVSSVPFQSDQFLKTLTLVQAFDCNFIFYYHTNPTTKMIYFLIFLLNEQEQPKPQTFLYELMIKSPKENHCKIKFVEKCFVFDDDIERLRDKEMCAAVTFQTIEKHLDEGHIHFSFLIKKNCKETLNIKAPVVSDNKNVVVAKSSSHTVPSKGILKSNNARKSQSIPSDPKPPTIITIRKEVEEDPLKNLPTKQNSQQPPDYSSINKQDDERHFKSPAHCTSAINRNDDDLSEQGTTKADECYHFRNVQSQSYKTPDHKIYRQKYPESCLSKPILRK</sequence>
<feature type="compositionally biased region" description="Polar residues" evidence="1">
    <location>
        <begin position="298"/>
        <end position="313"/>
    </location>
</feature>
<reference evidence="2" key="1">
    <citation type="submission" date="2021-03" db="EMBL/GenBank/DDBJ databases">
        <title>Chromosome level genome of the anhydrobiotic midge Polypedilum vanderplanki.</title>
        <authorList>
            <person name="Yoshida Y."/>
            <person name="Kikawada T."/>
            <person name="Gusev O."/>
        </authorList>
    </citation>
    <scope>NUCLEOTIDE SEQUENCE</scope>
    <source>
        <strain evidence="2">NIAS01</strain>
        <tissue evidence="2">Whole body or cell culture</tissue>
    </source>
</reference>
<feature type="compositionally biased region" description="Polar residues" evidence="1">
    <location>
        <begin position="263"/>
        <end position="274"/>
    </location>
</feature>
<dbReference type="AlphaFoldDB" id="A0A9J6C7G0"/>
<feature type="region of interest" description="Disordered" evidence="1">
    <location>
        <begin position="256"/>
        <end position="320"/>
    </location>
</feature>
<organism evidence="2 3">
    <name type="scientific">Polypedilum vanderplanki</name>
    <name type="common">Sleeping chironomid midge</name>
    <dbReference type="NCBI Taxonomy" id="319348"/>
    <lineage>
        <taxon>Eukaryota</taxon>
        <taxon>Metazoa</taxon>
        <taxon>Ecdysozoa</taxon>
        <taxon>Arthropoda</taxon>
        <taxon>Hexapoda</taxon>
        <taxon>Insecta</taxon>
        <taxon>Pterygota</taxon>
        <taxon>Neoptera</taxon>
        <taxon>Endopterygota</taxon>
        <taxon>Diptera</taxon>
        <taxon>Nematocera</taxon>
        <taxon>Chironomoidea</taxon>
        <taxon>Chironomidae</taxon>
        <taxon>Chironominae</taxon>
        <taxon>Polypedilum</taxon>
        <taxon>Polypedilum</taxon>
    </lineage>
</organism>
<gene>
    <name evidence="2" type="ORF">PVAND_007522</name>
</gene>
<dbReference type="EMBL" id="JADBJN010000002">
    <property type="protein sequence ID" value="KAG5677792.1"/>
    <property type="molecule type" value="Genomic_DNA"/>
</dbReference>